<evidence type="ECO:0000313" key="1">
    <source>
        <dbReference type="EMBL" id="MBC6490484.1"/>
    </source>
</evidence>
<dbReference type="EMBL" id="MBUA01000001">
    <property type="protein sequence ID" value="MBC6490484.1"/>
    <property type="molecule type" value="Genomic_DNA"/>
</dbReference>
<sequence>MSGVKIQLSPKEIEMASDPGLILTKNRIMEGVMELFGEAAGYATAYAQSHKSRLPPEVFAHPPKISRGEQYRHFPWMMLDYPRVFDPPATLAIRHFFWWGHHFSVSLQVSGIFKEMVVDRKGLWPDDAYICVHPSPWEHHFGTDNYTLLKELSTQELDEMLQQKDFLKLALSLPVSQWIEAPAFLQRCYRSWMDLLMR</sequence>
<keyword evidence="2" id="KW-1185">Reference proteome</keyword>
<proteinExistence type="predicted"/>
<dbReference type="Proteomes" id="UP000765802">
    <property type="component" value="Unassembled WGS sequence"/>
</dbReference>
<gene>
    <name evidence="1" type="ORF">BC349_05875</name>
</gene>
<evidence type="ECO:0000313" key="2">
    <source>
        <dbReference type="Proteomes" id="UP000765802"/>
    </source>
</evidence>
<comment type="caution">
    <text evidence="1">The sequence shown here is derived from an EMBL/GenBank/DDBJ whole genome shotgun (WGS) entry which is preliminary data.</text>
</comment>
<name>A0ABR7M6N4_9BACT</name>
<accession>A0ABR7M6N4</accession>
<organism evidence="1 2">
    <name type="scientific">Flavihumibacter stibioxidans</name>
    <dbReference type="NCBI Taxonomy" id="1834163"/>
    <lineage>
        <taxon>Bacteria</taxon>
        <taxon>Pseudomonadati</taxon>
        <taxon>Bacteroidota</taxon>
        <taxon>Chitinophagia</taxon>
        <taxon>Chitinophagales</taxon>
        <taxon>Chitinophagaceae</taxon>
        <taxon>Flavihumibacter</taxon>
    </lineage>
</organism>
<dbReference type="RefSeq" id="WP_187255782.1">
    <property type="nucleotide sequence ID" value="NZ_JBHULF010000006.1"/>
</dbReference>
<reference evidence="1 2" key="1">
    <citation type="submission" date="2016-07" db="EMBL/GenBank/DDBJ databases">
        <title>Genome analysis of Flavihumibacter stibioxidans YS-17.</title>
        <authorList>
            <person name="Shi K."/>
            <person name="Han Y."/>
            <person name="Wang G."/>
        </authorList>
    </citation>
    <scope>NUCLEOTIDE SEQUENCE [LARGE SCALE GENOMIC DNA]</scope>
    <source>
        <strain evidence="1 2">YS-17</strain>
    </source>
</reference>
<protein>
    <submittedName>
        <fullName evidence="1">Uncharacterized protein</fullName>
    </submittedName>
</protein>